<dbReference type="Proteomes" id="UP001431783">
    <property type="component" value="Unassembled WGS sequence"/>
</dbReference>
<dbReference type="EMBL" id="JARQZJ010000121">
    <property type="protein sequence ID" value="KAK9888675.1"/>
    <property type="molecule type" value="Genomic_DNA"/>
</dbReference>
<organism evidence="2 3">
    <name type="scientific">Henosepilachna vigintioctopunctata</name>
    <dbReference type="NCBI Taxonomy" id="420089"/>
    <lineage>
        <taxon>Eukaryota</taxon>
        <taxon>Metazoa</taxon>
        <taxon>Ecdysozoa</taxon>
        <taxon>Arthropoda</taxon>
        <taxon>Hexapoda</taxon>
        <taxon>Insecta</taxon>
        <taxon>Pterygota</taxon>
        <taxon>Neoptera</taxon>
        <taxon>Endopterygota</taxon>
        <taxon>Coleoptera</taxon>
        <taxon>Polyphaga</taxon>
        <taxon>Cucujiformia</taxon>
        <taxon>Coccinelloidea</taxon>
        <taxon>Coccinellidae</taxon>
        <taxon>Epilachninae</taxon>
        <taxon>Epilachnini</taxon>
        <taxon>Henosepilachna</taxon>
    </lineage>
</organism>
<evidence type="ECO:0000313" key="3">
    <source>
        <dbReference type="Proteomes" id="UP001431783"/>
    </source>
</evidence>
<keyword evidence="3" id="KW-1185">Reference proteome</keyword>
<accession>A0AAW1V5B2</accession>
<evidence type="ECO:0000256" key="1">
    <source>
        <dbReference type="SAM" id="MobiDB-lite"/>
    </source>
</evidence>
<reference evidence="2 3" key="1">
    <citation type="submission" date="2023-03" db="EMBL/GenBank/DDBJ databases">
        <title>Genome insight into feeding habits of ladybird beetles.</title>
        <authorList>
            <person name="Li H.-S."/>
            <person name="Huang Y.-H."/>
            <person name="Pang H."/>
        </authorList>
    </citation>
    <scope>NUCLEOTIDE SEQUENCE [LARGE SCALE GENOMIC DNA]</scope>
    <source>
        <strain evidence="2">SYSU_2023b</strain>
        <tissue evidence="2">Whole body</tissue>
    </source>
</reference>
<proteinExistence type="predicted"/>
<sequence>KLSNGSSTEKANRPTLPPSNAVPRNRLGMSLFLKQQYKEHEAVKLTSLTCCCDVGHWSNLPHQEATPGPSLLLFSARGISIPTPVFRLRLH</sequence>
<protein>
    <submittedName>
        <fullName evidence="2">Uncharacterized protein</fullName>
    </submittedName>
</protein>
<comment type="caution">
    <text evidence="2">The sequence shown here is derived from an EMBL/GenBank/DDBJ whole genome shotgun (WGS) entry which is preliminary data.</text>
</comment>
<feature type="region of interest" description="Disordered" evidence="1">
    <location>
        <begin position="1"/>
        <end position="23"/>
    </location>
</feature>
<evidence type="ECO:0000313" key="2">
    <source>
        <dbReference type="EMBL" id="KAK9888675.1"/>
    </source>
</evidence>
<gene>
    <name evidence="2" type="ORF">WA026_000905</name>
</gene>
<feature type="non-terminal residue" evidence="2">
    <location>
        <position position="1"/>
    </location>
</feature>
<name>A0AAW1V5B2_9CUCU</name>
<dbReference type="AlphaFoldDB" id="A0AAW1V5B2"/>